<dbReference type="AlphaFoldDB" id="A0A9Q1AQJ7"/>
<name>A0A9Q1AQJ7_9SAUR</name>
<proteinExistence type="inferred from homology"/>
<dbReference type="Pfam" id="PF15753">
    <property type="entry name" value="BLOC1S3"/>
    <property type="match status" value="1"/>
</dbReference>
<sequence length="73" mass="7927">MSATLVQRVYQTAVKEIGAVTGQLANTQIGIINASHNIRLALDDLRAVADKMEIITSCNLLPDIQIEIPPVRT</sequence>
<dbReference type="EMBL" id="JAPFRF010000023">
    <property type="protein sequence ID" value="KAJ7303971.1"/>
    <property type="molecule type" value="Genomic_DNA"/>
</dbReference>
<evidence type="ECO:0000313" key="3">
    <source>
        <dbReference type="EMBL" id="KAJ7303971.1"/>
    </source>
</evidence>
<keyword evidence="4" id="KW-1185">Reference proteome</keyword>
<reference evidence="3" key="1">
    <citation type="journal article" date="2023" name="DNA Res.">
        <title>Chromosome-level genome assembly of Phrynocephalus forsythii using third-generation DNA sequencing and Hi-C analysis.</title>
        <authorList>
            <person name="Qi Y."/>
            <person name="Zhao W."/>
            <person name="Zhao Y."/>
            <person name="Niu C."/>
            <person name="Cao S."/>
            <person name="Zhang Y."/>
        </authorList>
    </citation>
    <scope>NUCLEOTIDE SEQUENCE</scope>
    <source>
        <tissue evidence="3">Muscle</tissue>
    </source>
</reference>
<accession>A0A9Q1AQJ7</accession>
<dbReference type="GO" id="GO:0031083">
    <property type="term" value="C:BLOC-1 complex"/>
    <property type="evidence" value="ECO:0007669"/>
    <property type="project" value="TreeGrafter"/>
</dbReference>
<dbReference type="PANTHER" id="PTHR31974:SF2">
    <property type="entry name" value="BIOGENESIS OF LYSOSOME-RELATED ORGANELLES COMPLEX 1 SUBUNIT 3"/>
    <property type="match status" value="1"/>
</dbReference>
<dbReference type="Proteomes" id="UP001142489">
    <property type="component" value="Unassembled WGS sequence"/>
</dbReference>
<gene>
    <name evidence="3" type="ORF">JRQ81_011486</name>
</gene>
<comment type="caution">
    <text evidence="3">The sequence shown here is derived from an EMBL/GenBank/DDBJ whole genome shotgun (WGS) entry which is preliminary data.</text>
</comment>
<evidence type="ECO:0000256" key="2">
    <source>
        <dbReference type="ARBA" id="ARBA00019581"/>
    </source>
</evidence>
<evidence type="ECO:0000256" key="1">
    <source>
        <dbReference type="ARBA" id="ARBA00008942"/>
    </source>
</evidence>
<dbReference type="InterPro" id="IPR017245">
    <property type="entry name" value="BLOC-1_complex_su-3"/>
</dbReference>
<comment type="similarity">
    <text evidence="1">Belongs to the BLOC1S3 family.</text>
</comment>
<dbReference type="OrthoDB" id="5984572at2759"/>
<evidence type="ECO:0000313" key="4">
    <source>
        <dbReference type="Proteomes" id="UP001142489"/>
    </source>
</evidence>
<organism evidence="3 4">
    <name type="scientific">Phrynocephalus forsythii</name>
    <dbReference type="NCBI Taxonomy" id="171643"/>
    <lineage>
        <taxon>Eukaryota</taxon>
        <taxon>Metazoa</taxon>
        <taxon>Chordata</taxon>
        <taxon>Craniata</taxon>
        <taxon>Vertebrata</taxon>
        <taxon>Euteleostomi</taxon>
        <taxon>Lepidosauria</taxon>
        <taxon>Squamata</taxon>
        <taxon>Bifurcata</taxon>
        <taxon>Unidentata</taxon>
        <taxon>Episquamata</taxon>
        <taxon>Toxicofera</taxon>
        <taxon>Iguania</taxon>
        <taxon>Acrodonta</taxon>
        <taxon>Agamidae</taxon>
        <taxon>Agaminae</taxon>
        <taxon>Phrynocephalus</taxon>
    </lineage>
</organism>
<dbReference type="PANTHER" id="PTHR31974">
    <property type="entry name" value="BIOGENESIS OF LYSOSOME-RELATED ORGANELLES COMPLEX 1 SUBUNIT 3"/>
    <property type="match status" value="1"/>
</dbReference>
<protein>
    <recommendedName>
        <fullName evidence="2">Biogenesis of lysosome-related organelles complex 1 subunit 3</fullName>
    </recommendedName>
</protein>